<proteinExistence type="predicted"/>
<dbReference type="GO" id="GO:0005815">
    <property type="term" value="C:microtubule organizing center"/>
    <property type="evidence" value="ECO:0007669"/>
    <property type="project" value="TreeGrafter"/>
</dbReference>
<feature type="compositionally biased region" description="Low complexity" evidence="1">
    <location>
        <begin position="53"/>
        <end position="74"/>
    </location>
</feature>
<sequence>MNSTQQSRAVSPISTRPPLSSLSPPSNTPLSPLASPRASSPLSGTPRASSPALSHSGLSGRSLSPPMSPSSSGSNVFSRLTNTRGYTGSHKMRFDEEGRGLGKAGREDLVEFDGLTPSPSRSKAPRHTAALNPSVSKTPVVKGPLGTQKFGTQNFLRWPGWFRDKARVVYLYRNGDKLHDGEKVVVKATYRNMQQFYDDASARVKLVTGPVRRIYKADLKTLVRGLDQFEDGGRYLCCAGEGPIVDRIPPSLLG</sequence>
<evidence type="ECO:0000313" key="3">
    <source>
        <dbReference type="EMBL" id="RUP43253.1"/>
    </source>
</evidence>
<dbReference type="GO" id="GO:0005874">
    <property type="term" value="C:microtubule"/>
    <property type="evidence" value="ECO:0007669"/>
    <property type="project" value="TreeGrafter"/>
</dbReference>
<evidence type="ECO:0000259" key="2">
    <source>
        <dbReference type="PROSITE" id="PS50309"/>
    </source>
</evidence>
<dbReference type="Gene3D" id="3.10.20.230">
    <property type="entry name" value="Doublecortin domain"/>
    <property type="match status" value="1"/>
</dbReference>
<evidence type="ECO:0000256" key="1">
    <source>
        <dbReference type="SAM" id="MobiDB-lite"/>
    </source>
</evidence>
<accession>A0A433CXE6</accession>
<keyword evidence="4" id="KW-1185">Reference proteome</keyword>
<dbReference type="SMART" id="SM00537">
    <property type="entry name" value="DCX"/>
    <property type="match status" value="1"/>
</dbReference>
<dbReference type="CDD" id="cd01617">
    <property type="entry name" value="DCX"/>
    <property type="match status" value="1"/>
</dbReference>
<feature type="compositionally biased region" description="Low complexity" evidence="1">
    <location>
        <begin position="11"/>
        <end position="43"/>
    </location>
</feature>
<dbReference type="AlphaFoldDB" id="A0A433CXE6"/>
<dbReference type="EMBL" id="RBNI01011391">
    <property type="protein sequence ID" value="RUP43253.1"/>
    <property type="molecule type" value="Genomic_DNA"/>
</dbReference>
<dbReference type="PROSITE" id="PS50309">
    <property type="entry name" value="DC"/>
    <property type="match status" value="1"/>
</dbReference>
<comment type="caution">
    <text evidence="3">The sequence shown here is derived from an EMBL/GenBank/DDBJ whole genome shotgun (WGS) entry which is preliminary data.</text>
</comment>
<feature type="compositionally biased region" description="Basic and acidic residues" evidence="1">
    <location>
        <begin position="92"/>
        <end position="109"/>
    </location>
</feature>
<dbReference type="InterPro" id="IPR003533">
    <property type="entry name" value="Doublecortin_dom"/>
</dbReference>
<reference evidence="3 4" key="1">
    <citation type="journal article" date="2018" name="New Phytol.">
        <title>Phylogenomics of Endogonaceae and evolution of mycorrhizas within Mucoromycota.</title>
        <authorList>
            <person name="Chang Y."/>
            <person name="Desiro A."/>
            <person name="Na H."/>
            <person name="Sandor L."/>
            <person name="Lipzen A."/>
            <person name="Clum A."/>
            <person name="Barry K."/>
            <person name="Grigoriev I.V."/>
            <person name="Martin F.M."/>
            <person name="Stajich J.E."/>
            <person name="Smith M.E."/>
            <person name="Bonito G."/>
            <person name="Spatafora J.W."/>
        </authorList>
    </citation>
    <scope>NUCLEOTIDE SEQUENCE [LARGE SCALE GENOMIC DNA]</scope>
    <source>
        <strain evidence="3 4">GMNB39</strain>
    </source>
</reference>
<dbReference type="PANTHER" id="PTHR23004">
    <property type="entry name" value="DOUBLECORTIN DOMAIN CONTAINING 2"/>
    <property type="match status" value="1"/>
</dbReference>
<protein>
    <recommendedName>
        <fullName evidence="2">Doublecortin domain-containing protein</fullName>
    </recommendedName>
</protein>
<dbReference type="PANTHER" id="PTHR23004:SF11">
    <property type="entry name" value="PROTEIN RPI-1"/>
    <property type="match status" value="1"/>
</dbReference>
<dbReference type="Proteomes" id="UP000268093">
    <property type="component" value="Unassembled WGS sequence"/>
</dbReference>
<feature type="region of interest" description="Disordered" evidence="1">
    <location>
        <begin position="1"/>
        <end position="143"/>
    </location>
</feature>
<gene>
    <name evidence="3" type="ORF">BC936DRAFT_137428</name>
</gene>
<dbReference type="SUPFAM" id="SSF89837">
    <property type="entry name" value="Doublecortin (DC)"/>
    <property type="match status" value="1"/>
</dbReference>
<dbReference type="GO" id="GO:0035556">
    <property type="term" value="P:intracellular signal transduction"/>
    <property type="evidence" value="ECO:0007669"/>
    <property type="project" value="InterPro"/>
</dbReference>
<dbReference type="Pfam" id="PF05517">
    <property type="entry name" value="p25-alpha"/>
    <property type="match status" value="1"/>
</dbReference>
<dbReference type="InterPro" id="IPR008907">
    <property type="entry name" value="TPP/p25"/>
</dbReference>
<dbReference type="OrthoDB" id="548799at2759"/>
<evidence type="ECO:0000313" key="4">
    <source>
        <dbReference type="Proteomes" id="UP000268093"/>
    </source>
</evidence>
<organism evidence="3 4">
    <name type="scientific">Jimgerdemannia flammicorona</name>
    <dbReference type="NCBI Taxonomy" id="994334"/>
    <lineage>
        <taxon>Eukaryota</taxon>
        <taxon>Fungi</taxon>
        <taxon>Fungi incertae sedis</taxon>
        <taxon>Mucoromycota</taxon>
        <taxon>Mucoromycotina</taxon>
        <taxon>Endogonomycetes</taxon>
        <taxon>Endogonales</taxon>
        <taxon>Endogonaceae</taxon>
        <taxon>Jimgerdemannia</taxon>
    </lineage>
</organism>
<dbReference type="InterPro" id="IPR036572">
    <property type="entry name" value="Doublecortin_dom_sf"/>
</dbReference>
<dbReference type="GO" id="GO:0015631">
    <property type="term" value="F:tubulin binding"/>
    <property type="evidence" value="ECO:0007669"/>
    <property type="project" value="InterPro"/>
</dbReference>
<feature type="domain" description="Doublecortin" evidence="2">
    <location>
        <begin position="167"/>
        <end position="241"/>
    </location>
</feature>
<dbReference type="Pfam" id="PF03607">
    <property type="entry name" value="DCX"/>
    <property type="match status" value="1"/>
</dbReference>
<feature type="compositionally biased region" description="Polar residues" evidence="1">
    <location>
        <begin position="75"/>
        <end position="86"/>
    </location>
</feature>
<name>A0A433CXE6_9FUNG</name>
<dbReference type="GO" id="GO:0046785">
    <property type="term" value="P:microtubule polymerization"/>
    <property type="evidence" value="ECO:0007669"/>
    <property type="project" value="InterPro"/>
</dbReference>